<dbReference type="EMBL" id="QGKW02002005">
    <property type="protein sequence ID" value="KAF2540297.1"/>
    <property type="molecule type" value="Genomic_DNA"/>
</dbReference>
<dbReference type="PANTHER" id="PTHR27002">
    <property type="entry name" value="RECEPTOR-LIKE SERINE/THREONINE-PROTEIN KINASE SD1-8"/>
    <property type="match status" value="1"/>
</dbReference>
<keyword evidence="13" id="KW-0675">Receptor</keyword>
<dbReference type="PANTHER" id="PTHR27002:SF997">
    <property type="entry name" value="CYSTEINE-RICH RECEPTOR-LIKE PROTEIN KINASE 13-RELATED"/>
    <property type="match status" value="1"/>
</dbReference>
<evidence type="ECO:0000256" key="7">
    <source>
        <dbReference type="ARBA" id="ARBA00022737"/>
    </source>
</evidence>
<comment type="catalytic activity">
    <reaction evidence="15">
        <text>L-threonyl-[protein] + ATP = O-phospho-L-threonyl-[protein] + ADP + H(+)</text>
        <dbReference type="Rhea" id="RHEA:46608"/>
        <dbReference type="Rhea" id="RHEA-COMP:11060"/>
        <dbReference type="Rhea" id="RHEA-COMP:11605"/>
        <dbReference type="ChEBI" id="CHEBI:15378"/>
        <dbReference type="ChEBI" id="CHEBI:30013"/>
        <dbReference type="ChEBI" id="CHEBI:30616"/>
        <dbReference type="ChEBI" id="CHEBI:61977"/>
        <dbReference type="ChEBI" id="CHEBI:456216"/>
    </reaction>
</comment>
<dbReference type="GO" id="GO:0005524">
    <property type="term" value="F:ATP binding"/>
    <property type="evidence" value="ECO:0007669"/>
    <property type="project" value="UniProtKB-KW"/>
</dbReference>
<feature type="domain" description="Gnk2-homologous" evidence="17">
    <location>
        <begin position="15"/>
        <end position="118"/>
    </location>
</feature>
<evidence type="ECO:0000256" key="2">
    <source>
        <dbReference type="ARBA" id="ARBA00022527"/>
    </source>
</evidence>
<keyword evidence="2" id="KW-0723">Serine/threonine-protein kinase</keyword>
<keyword evidence="11 16" id="KW-1133">Transmembrane helix</keyword>
<evidence type="ECO:0000256" key="5">
    <source>
        <dbReference type="ARBA" id="ARBA00022692"/>
    </source>
</evidence>
<name>A0A8S9G6Q9_BRACR</name>
<keyword evidence="3" id="KW-0597">Phosphoprotein</keyword>
<dbReference type="Proteomes" id="UP000712281">
    <property type="component" value="Unassembled WGS sequence"/>
</dbReference>
<dbReference type="InterPro" id="IPR002902">
    <property type="entry name" value="GNK2"/>
</dbReference>
<dbReference type="GO" id="GO:0042742">
    <property type="term" value="P:defense response to bacterium"/>
    <property type="evidence" value="ECO:0007669"/>
    <property type="project" value="TreeGrafter"/>
</dbReference>
<keyword evidence="9" id="KW-0418">Kinase</keyword>
<dbReference type="GO" id="GO:0005886">
    <property type="term" value="C:plasma membrane"/>
    <property type="evidence" value="ECO:0007669"/>
    <property type="project" value="TreeGrafter"/>
</dbReference>
<dbReference type="PROSITE" id="PS51473">
    <property type="entry name" value="GNK2"/>
    <property type="match status" value="1"/>
</dbReference>
<comment type="subcellular location">
    <subcellularLocation>
        <location evidence="1">Membrane</location>
        <topology evidence="1">Single-pass membrane protein</topology>
    </subcellularLocation>
</comment>
<accession>A0A8S9G6Q9</accession>
<keyword evidence="12 16" id="KW-0472">Membrane</keyword>
<evidence type="ECO:0000256" key="13">
    <source>
        <dbReference type="ARBA" id="ARBA00023170"/>
    </source>
</evidence>
<dbReference type="FunFam" id="3.30.430.20:FF:000002">
    <property type="entry name" value="Cysteine-rich receptor-like protein kinase 10"/>
    <property type="match status" value="1"/>
</dbReference>
<evidence type="ECO:0000256" key="16">
    <source>
        <dbReference type="SAM" id="Phobius"/>
    </source>
</evidence>
<dbReference type="SUPFAM" id="SSF56112">
    <property type="entry name" value="Protein kinase-like (PK-like)"/>
    <property type="match status" value="2"/>
</dbReference>
<dbReference type="Pfam" id="PF01657">
    <property type="entry name" value="Stress-antifung"/>
    <property type="match status" value="1"/>
</dbReference>
<dbReference type="Gene3D" id="3.30.430.20">
    <property type="entry name" value="Gnk2 domain, C-X8-C-X2-C motif"/>
    <property type="match status" value="1"/>
</dbReference>
<comment type="caution">
    <text evidence="18">The sequence shown here is derived from an EMBL/GenBank/DDBJ whole genome shotgun (WGS) entry which is preliminary data.</text>
</comment>
<comment type="catalytic activity">
    <reaction evidence="14">
        <text>L-seryl-[protein] + ATP = O-phospho-L-seryl-[protein] + ADP + H(+)</text>
        <dbReference type="Rhea" id="RHEA:17989"/>
        <dbReference type="Rhea" id="RHEA-COMP:9863"/>
        <dbReference type="Rhea" id="RHEA-COMP:11604"/>
        <dbReference type="ChEBI" id="CHEBI:15378"/>
        <dbReference type="ChEBI" id="CHEBI:29999"/>
        <dbReference type="ChEBI" id="CHEBI:30616"/>
        <dbReference type="ChEBI" id="CHEBI:83421"/>
        <dbReference type="ChEBI" id="CHEBI:456216"/>
    </reaction>
</comment>
<keyword evidence="7" id="KW-0677">Repeat</keyword>
<dbReference type="CDD" id="cd23509">
    <property type="entry name" value="Gnk2-like"/>
    <property type="match status" value="1"/>
</dbReference>
<evidence type="ECO:0000256" key="12">
    <source>
        <dbReference type="ARBA" id="ARBA00023136"/>
    </source>
</evidence>
<evidence type="ECO:0000256" key="11">
    <source>
        <dbReference type="ARBA" id="ARBA00022989"/>
    </source>
</evidence>
<evidence type="ECO:0000256" key="15">
    <source>
        <dbReference type="ARBA" id="ARBA00047951"/>
    </source>
</evidence>
<dbReference type="EMBL" id="QGKY02000246">
    <property type="protein sequence ID" value="KAF2586561.1"/>
    <property type="molecule type" value="Genomic_DNA"/>
</dbReference>
<dbReference type="Gene3D" id="3.30.200.20">
    <property type="entry name" value="Phosphorylase Kinase, domain 1"/>
    <property type="match status" value="1"/>
</dbReference>
<evidence type="ECO:0000256" key="1">
    <source>
        <dbReference type="ARBA" id="ARBA00004167"/>
    </source>
</evidence>
<evidence type="ECO:0000256" key="8">
    <source>
        <dbReference type="ARBA" id="ARBA00022741"/>
    </source>
</evidence>
<reference evidence="18" key="1">
    <citation type="submission" date="2019-12" db="EMBL/GenBank/DDBJ databases">
        <title>Genome sequencing and annotation of Brassica cretica.</title>
        <authorList>
            <person name="Studholme D.J."/>
            <person name="Sarris P.F."/>
        </authorList>
    </citation>
    <scope>NUCLEOTIDE SEQUENCE</scope>
    <source>
        <strain evidence="18">PFS-001/15</strain>
        <strain evidence="19">PFS-102/07</strain>
        <tissue evidence="18">Leaf</tissue>
    </source>
</reference>
<keyword evidence="10" id="KW-0067">ATP-binding</keyword>
<evidence type="ECO:0000256" key="9">
    <source>
        <dbReference type="ARBA" id="ARBA00022777"/>
    </source>
</evidence>
<dbReference type="InterPro" id="IPR011009">
    <property type="entry name" value="Kinase-like_dom_sf"/>
</dbReference>
<protein>
    <recommendedName>
        <fullName evidence="17">Gnk2-homologous domain-containing protein</fullName>
    </recommendedName>
</protein>
<evidence type="ECO:0000256" key="10">
    <source>
        <dbReference type="ARBA" id="ARBA00022840"/>
    </source>
</evidence>
<evidence type="ECO:0000313" key="20">
    <source>
        <dbReference type="Proteomes" id="UP000712281"/>
    </source>
</evidence>
<keyword evidence="5 16" id="KW-0812">Transmembrane</keyword>
<evidence type="ECO:0000313" key="18">
    <source>
        <dbReference type="EMBL" id="KAF2540297.1"/>
    </source>
</evidence>
<dbReference type="InterPro" id="IPR038408">
    <property type="entry name" value="GNK2_sf"/>
</dbReference>
<keyword evidence="6" id="KW-0732">Signal</keyword>
<keyword evidence="4" id="KW-0808">Transferase</keyword>
<dbReference type="AlphaFoldDB" id="A0A8S9G6Q9"/>
<proteinExistence type="predicted"/>
<gene>
    <name evidence="18" type="ORF">F2Q68_00029865</name>
    <name evidence="19" type="ORF">F2Q70_00034927</name>
</gene>
<evidence type="ECO:0000256" key="4">
    <source>
        <dbReference type="ARBA" id="ARBA00022679"/>
    </source>
</evidence>
<organism evidence="18 20">
    <name type="scientific">Brassica cretica</name>
    <name type="common">Mustard</name>
    <dbReference type="NCBI Taxonomy" id="69181"/>
    <lineage>
        <taxon>Eukaryota</taxon>
        <taxon>Viridiplantae</taxon>
        <taxon>Streptophyta</taxon>
        <taxon>Embryophyta</taxon>
        <taxon>Tracheophyta</taxon>
        <taxon>Spermatophyta</taxon>
        <taxon>Magnoliopsida</taxon>
        <taxon>eudicotyledons</taxon>
        <taxon>Gunneridae</taxon>
        <taxon>Pentapetalae</taxon>
        <taxon>rosids</taxon>
        <taxon>malvids</taxon>
        <taxon>Brassicales</taxon>
        <taxon>Brassicaceae</taxon>
        <taxon>Brassiceae</taxon>
        <taxon>Brassica</taxon>
    </lineage>
</organism>
<keyword evidence="8" id="KW-0547">Nucleotide-binding</keyword>
<feature type="transmembrane region" description="Helical" evidence="16">
    <location>
        <begin position="156"/>
        <end position="178"/>
    </location>
</feature>
<evidence type="ECO:0000259" key="17">
    <source>
        <dbReference type="PROSITE" id="PS51473"/>
    </source>
</evidence>
<evidence type="ECO:0000256" key="14">
    <source>
        <dbReference type="ARBA" id="ARBA00047558"/>
    </source>
</evidence>
<evidence type="ECO:0000313" key="19">
    <source>
        <dbReference type="EMBL" id="KAF2586561.1"/>
    </source>
</evidence>
<evidence type="ECO:0000256" key="3">
    <source>
        <dbReference type="ARBA" id="ARBA00022553"/>
    </source>
</evidence>
<sequence>MLRYSNGDILSTLNTNGEFIMSNTSNVTRNQIEFNDLVLSAMNQTATMASNSSQKFDARKAYFNAFQDLYALVQCTPDLTSQECFHCLNWTINRLPIHRVGGRIFVPSCNSRFELYSFYNESAVPTSQQQLDSAPPPPPQISISSPFPGGGGNSTVVIIAVVVPISVIFLLLVAVYTFRAKREKTVYETEPLADGEDITTAGSLQFDFKAIKAATDKFSEGNKLGQGGFGQVYKTWRLWNYGSPLELMDPSFQDNYETNEITRCIHIALLCGQEEAEDRPTLSEIVQMLTTSLIDLAVPQPPGIFLGRRHEEVGRACPSMHISALCSVDDASITSVAPR</sequence>
<evidence type="ECO:0000256" key="6">
    <source>
        <dbReference type="ARBA" id="ARBA00022729"/>
    </source>
</evidence>
<dbReference type="GO" id="GO:0004674">
    <property type="term" value="F:protein serine/threonine kinase activity"/>
    <property type="evidence" value="ECO:0007669"/>
    <property type="project" value="UniProtKB-KW"/>
</dbReference>